<dbReference type="EMBL" id="CAMAPC010000007">
    <property type="protein sequence ID" value="CAH9058458.1"/>
    <property type="molecule type" value="Genomic_DNA"/>
</dbReference>
<dbReference type="PANTHER" id="PTHR38784">
    <property type="entry name" value="SUCROSE PHOSPHORYLASE"/>
    <property type="match status" value="1"/>
</dbReference>
<reference evidence="2 4" key="1">
    <citation type="submission" date="2022-07" db="EMBL/GenBank/DDBJ databases">
        <authorList>
            <person name="Criscuolo A."/>
        </authorList>
    </citation>
    <scope>NUCLEOTIDE SEQUENCE</scope>
    <source>
        <strain evidence="4">CIP 111951</strain>
        <strain evidence="2">CIP111854</strain>
        <strain evidence="1">CIP111951</strain>
    </source>
</reference>
<dbReference type="Pfam" id="PF07152">
    <property type="entry name" value="YaeQ"/>
    <property type="match status" value="1"/>
</dbReference>
<protein>
    <recommendedName>
        <fullName evidence="5">YaeQ family protein</fullName>
    </recommendedName>
</protein>
<dbReference type="Gene3D" id="3.10.640.10">
    <property type="entry name" value="Restriction endonuclease-like alpha-beta roll domain"/>
    <property type="match status" value="1"/>
</dbReference>
<evidence type="ECO:0000313" key="1">
    <source>
        <dbReference type="EMBL" id="CAH9058217.1"/>
    </source>
</evidence>
<dbReference type="PANTHER" id="PTHR38784:SF1">
    <property type="entry name" value="SUCROSE PHOSPHORYLASE"/>
    <property type="match status" value="1"/>
</dbReference>
<evidence type="ECO:0000313" key="3">
    <source>
        <dbReference type="Proteomes" id="UP001152467"/>
    </source>
</evidence>
<dbReference type="Proteomes" id="UP001152485">
    <property type="component" value="Unassembled WGS sequence"/>
</dbReference>
<keyword evidence="3" id="KW-1185">Reference proteome</keyword>
<dbReference type="Proteomes" id="UP001152467">
    <property type="component" value="Unassembled WGS sequence"/>
</dbReference>
<name>A0A9W4QY25_9GAMM</name>
<dbReference type="EMBL" id="CAMAPD010000007">
    <property type="protein sequence ID" value="CAH9058217.1"/>
    <property type="molecule type" value="Genomic_DNA"/>
</dbReference>
<evidence type="ECO:0000313" key="4">
    <source>
        <dbReference type="Proteomes" id="UP001152485"/>
    </source>
</evidence>
<evidence type="ECO:0008006" key="5">
    <source>
        <dbReference type="Google" id="ProtNLM"/>
    </source>
</evidence>
<dbReference type="AlphaFoldDB" id="A0A9W4QY25"/>
<dbReference type="SUPFAM" id="SSF52980">
    <property type="entry name" value="Restriction endonuclease-like"/>
    <property type="match status" value="1"/>
</dbReference>
<accession>A0A9W4QY25</accession>
<dbReference type="InterPro" id="IPR011335">
    <property type="entry name" value="Restrct_endonuc-II-like"/>
</dbReference>
<proteinExistence type="predicted"/>
<organism evidence="2 3">
    <name type="scientific">Pseudoalteromonas holothuriae</name>
    <dbReference type="NCBI Taxonomy" id="2963714"/>
    <lineage>
        <taxon>Bacteria</taxon>
        <taxon>Pseudomonadati</taxon>
        <taxon>Pseudomonadota</taxon>
        <taxon>Gammaproteobacteria</taxon>
        <taxon>Alteromonadales</taxon>
        <taxon>Pseudoalteromonadaceae</taxon>
        <taxon>Pseudoalteromonas</taxon>
    </lineage>
</organism>
<comment type="caution">
    <text evidence="2">The sequence shown here is derived from an EMBL/GenBank/DDBJ whole genome shotgun (WGS) entry which is preliminary data.</text>
</comment>
<dbReference type="SMART" id="SM01322">
    <property type="entry name" value="YaeQ"/>
    <property type="match status" value="1"/>
</dbReference>
<gene>
    <name evidence="2" type="ORF">PSECIP111854_02206</name>
    <name evidence="1" type="ORF">PSECIP111951_01830</name>
</gene>
<sequence>MIQQCYIVTLNFVDNVIITPIVTENVIFWVILMSKPFVFKARLNVADLFHHANHQEVFTTALQKAETLEHFVLKMLGYCALSYEQAACLNNLSEKQKPDVWLEDKQGHITVALFAGVMELGDIIRIAKQYKKLVLLIKEDSEWFDSVKERLSYVENISIFALEEDFLDSLSEALSRSLHWDIVIEQNQISVSDKTEYYETNVLKLL</sequence>
<dbReference type="InterPro" id="IPR038590">
    <property type="entry name" value="YaeQ_sf"/>
</dbReference>
<dbReference type="InterPro" id="IPR009822">
    <property type="entry name" value="YaeQ"/>
</dbReference>
<evidence type="ECO:0000313" key="2">
    <source>
        <dbReference type="EMBL" id="CAH9058458.1"/>
    </source>
</evidence>